<sequence>MTAAREPAEAEGWDAVTTRGLAVEIEYSRPALYDALYDAMFTHLVDLASATEEAPRRSGRRSASCSRLTRKA</sequence>
<feature type="region of interest" description="Disordered" evidence="1">
    <location>
        <begin position="50"/>
        <end position="72"/>
    </location>
</feature>
<dbReference type="RefSeq" id="WP_229882168.1">
    <property type="nucleotide sequence ID" value="NZ_BMVG01000027.1"/>
</dbReference>
<organism evidence="2 3">
    <name type="scientific">Streptomyces alanosinicus</name>
    <dbReference type="NCBI Taxonomy" id="68171"/>
    <lineage>
        <taxon>Bacteria</taxon>
        <taxon>Bacillati</taxon>
        <taxon>Actinomycetota</taxon>
        <taxon>Actinomycetes</taxon>
        <taxon>Kitasatosporales</taxon>
        <taxon>Streptomycetaceae</taxon>
        <taxon>Streptomyces</taxon>
    </lineage>
</organism>
<evidence type="ECO:0000313" key="3">
    <source>
        <dbReference type="Proteomes" id="UP000655443"/>
    </source>
</evidence>
<keyword evidence="3" id="KW-1185">Reference proteome</keyword>
<dbReference type="Gene3D" id="1.10.10.60">
    <property type="entry name" value="Homeodomain-like"/>
    <property type="match status" value="1"/>
</dbReference>
<reference evidence="2" key="1">
    <citation type="journal article" date="2014" name="Int. J. Syst. Evol. Microbiol.">
        <title>Complete genome sequence of Corynebacterium casei LMG S-19264T (=DSM 44701T), isolated from a smear-ripened cheese.</title>
        <authorList>
            <consortium name="US DOE Joint Genome Institute (JGI-PGF)"/>
            <person name="Walter F."/>
            <person name="Albersmeier A."/>
            <person name="Kalinowski J."/>
            <person name="Ruckert C."/>
        </authorList>
    </citation>
    <scope>NUCLEOTIDE SEQUENCE</scope>
    <source>
        <strain evidence="2">JCM 4714</strain>
    </source>
</reference>
<dbReference type="Proteomes" id="UP000655443">
    <property type="component" value="Unassembled WGS sequence"/>
</dbReference>
<name>A0A919D623_9ACTN</name>
<dbReference type="EMBL" id="BMVG01000027">
    <property type="protein sequence ID" value="GHE11277.1"/>
    <property type="molecule type" value="Genomic_DNA"/>
</dbReference>
<comment type="caution">
    <text evidence="2">The sequence shown here is derived from an EMBL/GenBank/DDBJ whole genome shotgun (WGS) entry which is preliminary data.</text>
</comment>
<proteinExistence type="predicted"/>
<evidence type="ECO:0000313" key="2">
    <source>
        <dbReference type="EMBL" id="GHE11277.1"/>
    </source>
</evidence>
<gene>
    <name evidence="2" type="ORF">GCM10010339_70320</name>
</gene>
<evidence type="ECO:0000256" key="1">
    <source>
        <dbReference type="SAM" id="MobiDB-lite"/>
    </source>
</evidence>
<protein>
    <submittedName>
        <fullName evidence="2">Uncharacterized protein</fullName>
    </submittedName>
</protein>
<dbReference type="AlphaFoldDB" id="A0A919D623"/>
<reference evidence="2" key="2">
    <citation type="submission" date="2020-09" db="EMBL/GenBank/DDBJ databases">
        <authorList>
            <person name="Sun Q."/>
            <person name="Ohkuma M."/>
        </authorList>
    </citation>
    <scope>NUCLEOTIDE SEQUENCE</scope>
    <source>
        <strain evidence="2">JCM 4714</strain>
    </source>
</reference>
<feature type="compositionally biased region" description="Low complexity" evidence="1">
    <location>
        <begin position="61"/>
        <end position="72"/>
    </location>
</feature>
<accession>A0A919D623</accession>